<keyword evidence="12" id="KW-0812">Transmembrane</keyword>
<dbReference type="InterPro" id="IPR005543">
    <property type="entry name" value="PASTA_dom"/>
</dbReference>
<comment type="catalytic activity">
    <reaction evidence="9">
        <text>L-seryl-[protein] + ATP = O-phospho-L-seryl-[protein] + ADP + H(+)</text>
        <dbReference type="Rhea" id="RHEA:17989"/>
        <dbReference type="Rhea" id="RHEA-COMP:9863"/>
        <dbReference type="Rhea" id="RHEA-COMP:11604"/>
        <dbReference type="ChEBI" id="CHEBI:15378"/>
        <dbReference type="ChEBI" id="CHEBI:29999"/>
        <dbReference type="ChEBI" id="CHEBI:30616"/>
        <dbReference type="ChEBI" id="CHEBI:83421"/>
        <dbReference type="ChEBI" id="CHEBI:456216"/>
        <dbReference type="EC" id="2.7.11.1"/>
    </reaction>
</comment>
<dbReference type="PANTHER" id="PTHR43289">
    <property type="entry name" value="MITOGEN-ACTIVATED PROTEIN KINASE KINASE KINASE 20-RELATED"/>
    <property type="match status" value="1"/>
</dbReference>
<evidence type="ECO:0000259" key="14">
    <source>
        <dbReference type="PROSITE" id="PS51178"/>
    </source>
</evidence>
<dbReference type="PROSITE" id="PS50011">
    <property type="entry name" value="PROTEIN_KINASE_DOM"/>
    <property type="match status" value="1"/>
</dbReference>
<feature type="transmembrane region" description="Helical" evidence="12">
    <location>
        <begin position="363"/>
        <end position="387"/>
    </location>
</feature>
<evidence type="ECO:0000256" key="1">
    <source>
        <dbReference type="ARBA" id="ARBA00012513"/>
    </source>
</evidence>
<feature type="domain" description="Protein kinase" evidence="13">
    <location>
        <begin position="11"/>
        <end position="283"/>
    </location>
</feature>
<accession>A0A2S3ZXF0</accession>
<feature type="region of interest" description="Disordered" evidence="11">
    <location>
        <begin position="600"/>
        <end position="632"/>
    </location>
</feature>
<keyword evidence="3" id="KW-0808">Transferase</keyword>
<evidence type="ECO:0000256" key="11">
    <source>
        <dbReference type="SAM" id="MobiDB-lite"/>
    </source>
</evidence>
<dbReference type="FunFam" id="3.30.200.20:FF:000035">
    <property type="entry name" value="Serine/threonine protein kinase Stk1"/>
    <property type="match status" value="1"/>
</dbReference>
<keyword evidence="16" id="KW-1185">Reference proteome</keyword>
<dbReference type="PROSITE" id="PS00107">
    <property type="entry name" value="PROTEIN_KINASE_ATP"/>
    <property type="match status" value="1"/>
</dbReference>
<comment type="catalytic activity">
    <reaction evidence="8">
        <text>L-threonyl-[protein] + ATP = O-phospho-L-threonyl-[protein] + ADP + H(+)</text>
        <dbReference type="Rhea" id="RHEA:46608"/>
        <dbReference type="Rhea" id="RHEA-COMP:11060"/>
        <dbReference type="Rhea" id="RHEA-COMP:11605"/>
        <dbReference type="ChEBI" id="CHEBI:15378"/>
        <dbReference type="ChEBI" id="CHEBI:30013"/>
        <dbReference type="ChEBI" id="CHEBI:30616"/>
        <dbReference type="ChEBI" id="CHEBI:61977"/>
        <dbReference type="ChEBI" id="CHEBI:456216"/>
        <dbReference type="EC" id="2.7.11.1"/>
    </reaction>
</comment>
<dbReference type="Pfam" id="PF00069">
    <property type="entry name" value="Pkinase"/>
    <property type="match status" value="1"/>
</dbReference>
<dbReference type="FunFam" id="1.10.510.10:FF:000021">
    <property type="entry name" value="Serine/threonine protein kinase"/>
    <property type="match status" value="1"/>
</dbReference>
<keyword evidence="7 10" id="KW-0067">ATP-binding</keyword>
<evidence type="ECO:0000256" key="2">
    <source>
        <dbReference type="ARBA" id="ARBA00022527"/>
    </source>
</evidence>
<sequence>MSVPRVLNDRYEIGELLGRGGMADVYMAHDIRLGRTVAIKLLRADVARDSHLQARFRREAQAVAGLNHPSIVAVYDTGEHFTADQTRDTAHLPYIVMEYVRGKTLRDLIRSKDMSVDAAIDYTLGVLAALDYSHRAGIVHRDIKPANVMVTQDEHGLLGQVKVMDFGIARSLADSAATMTQTQTVMGTAQYLSPEQARGESVDARSDLYSAACLLYEMLAGRPPFTGDSPVSVAYQHVREQPPTPSTFNPELSAALDAVLMRALQKDRNHRFQDATSFRRALRAARTGVMPTPGPSVDHSVDPVVPVSAPALATLASSPVLDDDGPATRAMAKVMAGGALTTADTSGQEVADLAPDLKRRRRAWMATLFVLLAIVLGGGAVLGYNLLNPRPIAVEQVSVPSLVGVSKDDALTQLLNLGLEPDSTEEFSATMAPGDVIRTDPGTGALVNPQSKVDVFVSKGPSEVTIPKDLAGKTESEVRANLGALNLKFNSNDFVTDPAIAANLVVTTDPAPGASVAVGTSVTLKISNGQVIMPSLFDLTKDPEKVKEAVTAALKKASPYLEPEWQEAENSVVTPGMVTDQSITAGSKVAQRTTVVITLAKAPEPATPSPSSTPTPTPLAPVKTSDPAPPDP</sequence>
<keyword evidence="5 10" id="KW-0547">Nucleotide-binding</keyword>
<evidence type="ECO:0000256" key="3">
    <source>
        <dbReference type="ARBA" id="ARBA00022679"/>
    </source>
</evidence>
<dbReference type="SMART" id="SM00220">
    <property type="entry name" value="S_TKc"/>
    <property type="match status" value="1"/>
</dbReference>
<evidence type="ECO:0000256" key="9">
    <source>
        <dbReference type="ARBA" id="ARBA00048679"/>
    </source>
</evidence>
<dbReference type="EC" id="2.7.11.1" evidence="1"/>
<dbReference type="InterPro" id="IPR008271">
    <property type="entry name" value="Ser/Thr_kinase_AS"/>
</dbReference>
<keyword evidence="12" id="KW-1133">Transmembrane helix</keyword>
<evidence type="ECO:0000256" key="5">
    <source>
        <dbReference type="ARBA" id="ARBA00022741"/>
    </source>
</evidence>
<dbReference type="Gene3D" id="3.30.10.20">
    <property type="match status" value="3"/>
</dbReference>
<feature type="binding site" evidence="10">
    <location>
        <position position="40"/>
    </location>
    <ligand>
        <name>ATP</name>
        <dbReference type="ChEBI" id="CHEBI:30616"/>
    </ligand>
</feature>
<proteinExistence type="predicted"/>
<dbReference type="CDD" id="cd14014">
    <property type="entry name" value="STKc_PknB_like"/>
    <property type="match status" value="1"/>
</dbReference>
<dbReference type="AlphaFoldDB" id="A0A2S3ZXF0"/>
<keyword evidence="2 15" id="KW-0723">Serine/threonine-protein kinase</keyword>
<dbReference type="InterPro" id="IPR017441">
    <property type="entry name" value="Protein_kinase_ATP_BS"/>
</dbReference>
<evidence type="ECO:0000256" key="7">
    <source>
        <dbReference type="ARBA" id="ARBA00022840"/>
    </source>
</evidence>
<evidence type="ECO:0000256" key="8">
    <source>
        <dbReference type="ARBA" id="ARBA00047899"/>
    </source>
</evidence>
<dbReference type="PANTHER" id="PTHR43289:SF6">
    <property type="entry name" value="SERINE_THREONINE-PROTEIN KINASE NEKL-3"/>
    <property type="match status" value="1"/>
</dbReference>
<feature type="domain" description="PASTA" evidence="14">
    <location>
        <begin position="393"/>
        <end position="459"/>
    </location>
</feature>
<feature type="domain" description="PASTA" evidence="14">
    <location>
        <begin position="460"/>
        <end position="528"/>
    </location>
</feature>
<protein>
    <recommendedName>
        <fullName evidence="1">non-specific serine/threonine protein kinase</fullName>
        <ecNumber evidence="1">2.7.11.1</ecNumber>
    </recommendedName>
</protein>
<dbReference type="Proteomes" id="UP000237061">
    <property type="component" value="Unassembled WGS sequence"/>
</dbReference>
<reference evidence="15 16" key="1">
    <citation type="submission" date="2018-01" db="EMBL/GenBank/DDBJ databases">
        <title>Arthrobacter sp. nov., from glaciers in China.</title>
        <authorList>
            <person name="Liu Q."/>
            <person name="Xin Y.-H."/>
        </authorList>
    </citation>
    <scope>NUCLEOTIDE SEQUENCE [LARGE SCALE GENOMIC DNA]</scope>
    <source>
        <strain evidence="15 16">HLT2-12-2</strain>
    </source>
</reference>
<evidence type="ECO:0000256" key="6">
    <source>
        <dbReference type="ARBA" id="ARBA00022777"/>
    </source>
</evidence>
<keyword evidence="6 15" id="KW-0418">Kinase</keyword>
<dbReference type="Gene3D" id="1.10.510.10">
    <property type="entry name" value="Transferase(Phosphotransferase) domain 1"/>
    <property type="match status" value="1"/>
</dbReference>
<dbReference type="Pfam" id="PF03793">
    <property type="entry name" value="PASTA"/>
    <property type="match status" value="2"/>
</dbReference>
<dbReference type="GO" id="GO:0004674">
    <property type="term" value="F:protein serine/threonine kinase activity"/>
    <property type="evidence" value="ECO:0007669"/>
    <property type="project" value="UniProtKB-KW"/>
</dbReference>
<dbReference type="GO" id="GO:0045717">
    <property type="term" value="P:negative regulation of fatty acid biosynthetic process"/>
    <property type="evidence" value="ECO:0007669"/>
    <property type="project" value="UniProtKB-ARBA"/>
</dbReference>
<dbReference type="Gene3D" id="3.30.200.20">
    <property type="entry name" value="Phosphorylase Kinase, domain 1"/>
    <property type="match status" value="1"/>
</dbReference>
<evidence type="ECO:0000313" key="15">
    <source>
        <dbReference type="EMBL" id="POH73754.1"/>
    </source>
</evidence>
<dbReference type="SMART" id="SM00740">
    <property type="entry name" value="PASTA"/>
    <property type="match status" value="3"/>
</dbReference>
<name>A0A2S3ZXF0_ARTGL</name>
<evidence type="ECO:0000256" key="12">
    <source>
        <dbReference type="SAM" id="Phobius"/>
    </source>
</evidence>
<dbReference type="InterPro" id="IPR000719">
    <property type="entry name" value="Prot_kinase_dom"/>
</dbReference>
<dbReference type="RefSeq" id="WP_103465110.1">
    <property type="nucleotide sequence ID" value="NZ_PPXB01000005.1"/>
</dbReference>
<evidence type="ECO:0000313" key="16">
    <source>
        <dbReference type="Proteomes" id="UP000237061"/>
    </source>
</evidence>
<evidence type="ECO:0000256" key="4">
    <source>
        <dbReference type="ARBA" id="ARBA00022737"/>
    </source>
</evidence>
<comment type="caution">
    <text evidence="15">The sequence shown here is derived from an EMBL/GenBank/DDBJ whole genome shotgun (WGS) entry which is preliminary data.</text>
</comment>
<dbReference type="NCBIfam" id="NF033483">
    <property type="entry name" value="PknB_PASTA_kin"/>
    <property type="match status" value="1"/>
</dbReference>
<dbReference type="CDD" id="cd06577">
    <property type="entry name" value="PASTA_pknB"/>
    <property type="match status" value="3"/>
</dbReference>
<evidence type="ECO:0000256" key="10">
    <source>
        <dbReference type="PROSITE-ProRule" id="PRU10141"/>
    </source>
</evidence>
<dbReference type="GO" id="GO:0005524">
    <property type="term" value="F:ATP binding"/>
    <property type="evidence" value="ECO:0007669"/>
    <property type="project" value="UniProtKB-UniRule"/>
</dbReference>
<organism evidence="15 16">
    <name type="scientific">Arthrobacter glacialis</name>
    <dbReference type="NCBI Taxonomy" id="1664"/>
    <lineage>
        <taxon>Bacteria</taxon>
        <taxon>Bacillati</taxon>
        <taxon>Actinomycetota</taxon>
        <taxon>Actinomycetes</taxon>
        <taxon>Micrococcales</taxon>
        <taxon>Micrococcaceae</taxon>
        <taxon>Arthrobacter</taxon>
    </lineage>
</organism>
<keyword evidence="12" id="KW-0472">Membrane</keyword>
<dbReference type="EMBL" id="PPXC01000005">
    <property type="protein sequence ID" value="POH73754.1"/>
    <property type="molecule type" value="Genomic_DNA"/>
</dbReference>
<keyword evidence="4" id="KW-0677">Repeat</keyword>
<dbReference type="OrthoDB" id="9762169at2"/>
<dbReference type="PROSITE" id="PS51178">
    <property type="entry name" value="PASTA"/>
    <property type="match status" value="2"/>
</dbReference>
<dbReference type="PROSITE" id="PS00108">
    <property type="entry name" value="PROTEIN_KINASE_ST"/>
    <property type="match status" value="1"/>
</dbReference>
<gene>
    <name evidence="15" type="ORF">CVS27_07420</name>
</gene>
<dbReference type="InterPro" id="IPR011009">
    <property type="entry name" value="Kinase-like_dom_sf"/>
</dbReference>
<dbReference type="SUPFAM" id="SSF56112">
    <property type="entry name" value="Protein kinase-like (PK-like)"/>
    <property type="match status" value="1"/>
</dbReference>
<feature type="compositionally biased region" description="Pro residues" evidence="11">
    <location>
        <begin position="605"/>
        <end position="619"/>
    </location>
</feature>
<evidence type="ECO:0000259" key="13">
    <source>
        <dbReference type="PROSITE" id="PS50011"/>
    </source>
</evidence>